<dbReference type="KEGG" id="lti:JW886_02460"/>
<dbReference type="AlphaFoldDB" id="A0AA45QRS4"/>
<sequence length="262" mass="29546">MKNFTFTVTLMEHSIKIELPSGATLSLLDQKHTRFDLEDNELFLLVKMGQIRVIAADLTLLPQLEFDRVVRWNTTAYDLPLAVLTQHLVNLAEEAGLSLRAKPEPVKIPKNLVSSCNKATDELLEVLNTFGIKLEKKKFSSAKAQHRWNKSLANIEFFVKRTDSQATVVWQKSNQLVIKAGAKLAPTGGLKADGTPGLAYRFTQTLREEQQASWDPNLFITTEDIILRSVNEVGHFLYFAGTNSWLELIDNKGRTLHEWAAV</sequence>
<gene>
    <name evidence="1" type="ORF">JW886_02460</name>
</gene>
<accession>A0AA45QRS4</accession>
<proteinExistence type="predicted"/>
<protein>
    <submittedName>
        <fullName evidence="1">Uncharacterized protein</fullName>
    </submittedName>
</protein>
<dbReference type="EMBL" id="CP070872">
    <property type="protein sequence ID" value="QSE77142.1"/>
    <property type="molecule type" value="Genomic_DNA"/>
</dbReference>
<reference evidence="1 2" key="1">
    <citation type="submission" date="2021-02" db="EMBL/GenBank/DDBJ databases">
        <title>Complete genome sequence of Lactococcus lactis strain K_LL004.</title>
        <authorList>
            <person name="Kim H.B."/>
        </authorList>
    </citation>
    <scope>NUCLEOTIDE SEQUENCE [LARGE SCALE GENOMIC DNA]</scope>
    <source>
        <strain evidence="1 2">K_LL004</strain>
    </source>
</reference>
<evidence type="ECO:0000313" key="2">
    <source>
        <dbReference type="Proteomes" id="UP000663608"/>
    </source>
</evidence>
<keyword evidence="2" id="KW-1185">Reference proteome</keyword>
<organism evidence="1 2">
    <name type="scientific">Lactococcus taiwanensis</name>
    <dbReference type="NCBI Taxonomy" id="1151742"/>
    <lineage>
        <taxon>Bacteria</taxon>
        <taxon>Bacillati</taxon>
        <taxon>Bacillota</taxon>
        <taxon>Bacilli</taxon>
        <taxon>Lactobacillales</taxon>
        <taxon>Streptococcaceae</taxon>
        <taxon>Lactococcus</taxon>
    </lineage>
</organism>
<dbReference type="RefSeq" id="WP_205872227.1">
    <property type="nucleotide sequence ID" value="NZ_CP070872.1"/>
</dbReference>
<evidence type="ECO:0000313" key="1">
    <source>
        <dbReference type="EMBL" id="QSE77142.1"/>
    </source>
</evidence>
<name>A0AA45QRS4_9LACT</name>
<dbReference type="Proteomes" id="UP000663608">
    <property type="component" value="Chromosome"/>
</dbReference>